<dbReference type="EMBL" id="JAERRB010000001">
    <property type="protein sequence ID" value="MBL0740110.1"/>
    <property type="molecule type" value="Genomic_DNA"/>
</dbReference>
<evidence type="ECO:0000313" key="2">
    <source>
        <dbReference type="Proteomes" id="UP000613030"/>
    </source>
</evidence>
<evidence type="ECO:0008006" key="3">
    <source>
        <dbReference type="Google" id="ProtNLM"/>
    </source>
</evidence>
<reference evidence="1 2" key="1">
    <citation type="submission" date="2021-01" db="EMBL/GenBank/DDBJ databases">
        <title>Chryseolinea sp. Jin1 Genome sequencing and assembly.</title>
        <authorList>
            <person name="Kim I."/>
        </authorList>
    </citation>
    <scope>NUCLEOTIDE SEQUENCE [LARGE SCALE GENOMIC DNA]</scope>
    <source>
        <strain evidence="1 2">Jin1</strain>
    </source>
</reference>
<keyword evidence="2" id="KW-1185">Reference proteome</keyword>
<dbReference type="PROSITE" id="PS51257">
    <property type="entry name" value="PROKAR_LIPOPROTEIN"/>
    <property type="match status" value="1"/>
</dbReference>
<evidence type="ECO:0000313" key="1">
    <source>
        <dbReference type="EMBL" id="MBL0740110.1"/>
    </source>
</evidence>
<accession>A0ABS1KKY6</accession>
<dbReference type="RefSeq" id="WP_202007142.1">
    <property type="nucleotide sequence ID" value="NZ_JAERRB010000001.1"/>
</dbReference>
<dbReference type="Gene3D" id="3.90.930.1">
    <property type="match status" value="1"/>
</dbReference>
<name>A0ABS1KKY6_9BACT</name>
<organism evidence="1 2">
    <name type="scientific">Chryseolinea lacunae</name>
    <dbReference type="NCBI Taxonomy" id="2801331"/>
    <lineage>
        <taxon>Bacteria</taxon>
        <taxon>Pseudomonadati</taxon>
        <taxon>Bacteroidota</taxon>
        <taxon>Cytophagia</taxon>
        <taxon>Cytophagales</taxon>
        <taxon>Fulvivirgaceae</taxon>
        <taxon>Chryseolinea</taxon>
    </lineage>
</organism>
<protein>
    <recommendedName>
        <fullName evidence="3">Toxin-antitoxin system YwqK family antitoxin</fullName>
    </recommendedName>
</protein>
<dbReference type="SUPFAM" id="SSF82185">
    <property type="entry name" value="Histone H3 K4-specific methyltransferase SET7/9 N-terminal domain"/>
    <property type="match status" value="1"/>
</dbReference>
<dbReference type="InterPro" id="IPR011652">
    <property type="entry name" value="MORN_2"/>
</dbReference>
<proteinExistence type="predicted"/>
<dbReference type="Proteomes" id="UP000613030">
    <property type="component" value="Unassembled WGS sequence"/>
</dbReference>
<gene>
    <name evidence="1" type="ORF">JI741_02715</name>
</gene>
<dbReference type="Pfam" id="PF07661">
    <property type="entry name" value="MORN_2"/>
    <property type="match status" value="2"/>
</dbReference>
<comment type="caution">
    <text evidence="1">The sequence shown here is derived from an EMBL/GenBank/DDBJ whole genome shotgun (WGS) entry which is preliminary data.</text>
</comment>
<sequence length="237" mass="26900">MKNSLLIFLVPFWLYGCSNPAKSSTYVKYFSNGKVEFEVPVKDGVWDGLGIGYYPSGKKRGVVTYVNGKKEGVSFEYWEGGGVLEEGFYVDGHKVGEWNMYSSTKHILSEKIFYNDLGRVVDFHRYDRSGSGRRNADMFPITYIYDSATTEFRNTFFIKMGNADSLTYQKGIMIITSGFRDGKPVDTLSLIEGDNRDGFLYEFTPVKEGENSIVGKVILDVAGKPFPFEFIYDYQAK</sequence>